<evidence type="ECO:0000256" key="1">
    <source>
        <dbReference type="SAM" id="MobiDB-lite"/>
    </source>
</evidence>
<gene>
    <name evidence="3" type="ORF">UCRPC4_g03599</name>
</gene>
<protein>
    <recommendedName>
        <fullName evidence="2">HAUS augmin-like complex subunit 6 N-terminal domain-containing protein</fullName>
    </recommendedName>
</protein>
<feature type="compositionally biased region" description="Polar residues" evidence="1">
    <location>
        <begin position="1"/>
        <end position="21"/>
    </location>
</feature>
<evidence type="ECO:0000313" key="3">
    <source>
        <dbReference type="EMBL" id="KKY21495.1"/>
    </source>
</evidence>
<comment type="caution">
    <text evidence="3">The sequence shown here is derived from an EMBL/GenBank/DDBJ whole genome shotgun (WGS) entry which is preliminary data.</text>
</comment>
<evidence type="ECO:0000259" key="2">
    <source>
        <dbReference type="Pfam" id="PF14661"/>
    </source>
</evidence>
<evidence type="ECO:0000313" key="4">
    <source>
        <dbReference type="Proteomes" id="UP000053317"/>
    </source>
</evidence>
<feature type="region of interest" description="Disordered" evidence="1">
    <location>
        <begin position="404"/>
        <end position="442"/>
    </location>
</feature>
<feature type="domain" description="HAUS augmin-like complex subunit 6 N-terminal" evidence="2">
    <location>
        <begin position="39"/>
        <end position="265"/>
    </location>
</feature>
<feature type="compositionally biased region" description="Polar residues" evidence="1">
    <location>
        <begin position="513"/>
        <end position="522"/>
    </location>
</feature>
<dbReference type="OrthoDB" id="5575722at2759"/>
<feature type="region of interest" description="Disordered" evidence="1">
    <location>
        <begin position="487"/>
        <end position="583"/>
    </location>
</feature>
<feature type="compositionally biased region" description="Basic and acidic residues" evidence="1">
    <location>
        <begin position="407"/>
        <end position="432"/>
    </location>
</feature>
<name>A0A0G2GXW9_PHACM</name>
<feature type="compositionally biased region" description="Low complexity" evidence="1">
    <location>
        <begin position="707"/>
        <end position="722"/>
    </location>
</feature>
<feature type="compositionally biased region" description="Low complexity" evidence="1">
    <location>
        <begin position="597"/>
        <end position="607"/>
    </location>
</feature>
<dbReference type="InterPro" id="IPR028163">
    <property type="entry name" value="HAUS_6_N"/>
</dbReference>
<keyword evidence="4" id="KW-1185">Reference proteome</keyword>
<dbReference type="EMBL" id="LCWF01000084">
    <property type="protein sequence ID" value="KKY21495.1"/>
    <property type="molecule type" value="Genomic_DNA"/>
</dbReference>
<proteinExistence type="predicted"/>
<feature type="compositionally biased region" description="Low complexity" evidence="1">
    <location>
        <begin position="523"/>
        <end position="535"/>
    </location>
</feature>
<feature type="compositionally biased region" description="Polar residues" evidence="1">
    <location>
        <begin position="644"/>
        <end position="664"/>
    </location>
</feature>
<feature type="region of interest" description="Disordered" evidence="1">
    <location>
        <begin position="1"/>
        <end position="29"/>
    </location>
</feature>
<feature type="compositionally biased region" description="Basic residues" evidence="1">
    <location>
        <begin position="618"/>
        <end position="634"/>
    </location>
</feature>
<feature type="region of interest" description="Disordered" evidence="1">
    <location>
        <begin position="339"/>
        <end position="361"/>
    </location>
</feature>
<feature type="compositionally biased region" description="Low complexity" evidence="1">
    <location>
        <begin position="731"/>
        <end position="745"/>
    </location>
</feature>
<dbReference type="AlphaFoldDB" id="A0A0G2GXW9"/>
<dbReference type="Proteomes" id="UP000053317">
    <property type="component" value="Unassembled WGS sequence"/>
</dbReference>
<organism evidence="3 4">
    <name type="scientific">Phaeomoniella chlamydospora</name>
    <name type="common">Phaeoacremonium chlamydosporum</name>
    <dbReference type="NCBI Taxonomy" id="158046"/>
    <lineage>
        <taxon>Eukaryota</taxon>
        <taxon>Fungi</taxon>
        <taxon>Dikarya</taxon>
        <taxon>Ascomycota</taxon>
        <taxon>Pezizomycotina</taxon>
        <taxon>Eurotiomycetes</taxon>
        <taxon>Chaetothyriomycetidae</taxon>
        <taxon>Phaeomoniellales</taxon>
        <taxon>Phaeomoniellaceae</taxon>
        <taxon>Phaeomoniella</taxon>
    </lineage>
</organism>
<dbReference type="Pfam" id="PF14661">
    <property type="entry name" value="HAUS6_N"/>
    <property type="match status" value="1"/>
</dbReference>
<accession>A0A0G2GXW9</accession>
<reference evidence="3 4" key="1">
    <citation type="submission" date="2015-05" db="EMBL/GenBank/DDBJ databases">
        <title>Distinctive expansion of gene families associated with plant cell wall degradation and secondary metabolism in the genomes of grapevine trunk pathogens.</title>
        <authorList>
            <person name="Lawrence D.P."/>
            <person name="Travadon R."/>
            <person name="Rolshausen P.E."/>
            <person name="Baumgartner K."/>
        </authorList>
    </citation>
    <scope>NUCLEOTIDE SEQUENCE [LARGE SCALE GENOMIC DNA]</scope>
    <source>
        <strain evidence="3">UCRPC4</strain>
    </source>
</reference>
<reference evidence="3 4" key="2">
    <citation type="submission" date="2015-05" db="EMBL/GenBank/DDBJ databases">
        <authorList>
            <person name="Morales-Cruz A."/>
            <person name="Amrine K.C."/>
            <person name="Cantu D."/>
        </authorList>
    </citation>
    <scope>NUCLEOTIDE SEQUENCE [LARGE SCALE GENOMIC DNA]</scope>
    <source>
        <strain evidence="3">UCRPC4</strain>
    </source>
</reference>
<feature type="region of interest" description="Disordered" evidence="1">
    <location>
        <begin position="597"/>
        <end position="798"/>
    </location>
</feature>
<sequence>MTSLGRSVSTRVPKNQDSGEQPSWPAAAKWHGPTHITTFLRVIRLLNLDKLEDWPGISEATFSGRAVSQNLQQKLKGTEWALYRLFELWDPQETGDKLKPFFPPLAPLQSKNLRAALFRCLSDVKRDGFLGREAVLRKTMLDECKGEKFEEVLSSFAMAVLRKVTLQSHSGHDRMMNIALAPANKLPLSRKDLLLPMMIAQTYGIRRTLQEMSDIHEDHIEQQKGLSDTQATILASLKDLHQQKEAIFRMSESEQAEAERLVSLFEASWDGDPNWLKEILEAPSARRVGRDTLKRHGLVDETPISHTTSLLEDLESRIASHRSRLRSWRNFQRSIAQELETSHPLPNRRRDGAKSRNSPLFTQHQSLNLNLRLFDTGMEPLDSSDQFSHYLDISDSLGKEIAAIENGRSRRTEKDRDDQNDRKHLQLPEKRAPKPVTDIGKHGLGIESYNSLNSDTFAMDSVSDSRKAPAVEILADSPIPVNDRAALKRSKKSAGDLEQPKSSIAETLESKTIDPTSTTLTQSDSPTIPISSPPTGIFKDMSISHTSIDDTDQFDHDISPPLSPTPLPDLTSTTKSKPSTRLPIETLLERTRQSMSLLLNPPSSSAPVLGISKDKKQQRPHLPHQRSSHTRTRSRPSFPVNPWETPSTKPRPSSIMDTLPQSPSETRDQPDHPNPQGLSPFAPTGLLRHSPISSPIRDHIHSPKTQTPPDIITSPAAAAATTTEEEPTLPSPYIISPQQKQIPQPSHNPKSPLPPNHHQNQTQHLHPTIHTPTKPHAPPRPQNLTPSPRQDPLDLFSSEADYDSVFKSRPKLKYSPVVDSTPVMRSGLGVGMGYGYADDGDGDGQDGSWID</sequence>